<sequence length="144" mass="17025">MVKFSKSKELKHIKKYECYSIDDLYLIKVSLENKVERAKIVISVVSGIIIALFFSDFGDKIRSHGLQVLKNLIQKKYYRIAENVYLVFAIALGIAIFFLYLWYIYLLISNQSELNYVKYVVQRENDKESKTSVSKKQQARRRRL</sequence>
<keyword evidence="1" id="KW-0812">Transmembrane</keyword>
<evidence type="ECO:0000313" key="3">
    <source>
        <dbReference type="Proteomes" id="UP000216681"/>
    </source>
</evidence>
<keyword evidence="1" id="KW-1133">Transmembrane helix</keyword>
<gene>
    <name evidence="2" type="ORF">CBG15_04030</name>
</gene>
<dbReference type="RefSeq" id="WP_094512232.1">
    <property type="nucleotide sequence ID" value="NZ_JAJGVY010000272.1"/>
</dbReference>
<dbReference type="Proteomes" id="UP000216681">
    <property type="component" value="Unassembled WGS sequence"/>
</dbReference>
<dbReference type="EMBL" id="NGPX01000014">
    <property type="protein sequence ID" value="OYS94531.1"/>
    <property type="molecule type" value="Genomic_DNA"/>
</dbReference>
<evidence type="ECO:0000313" key="2">
    <source>
        <dbReference type="EMBL" id="OYS94531.1"/>
    </source>
</evidence>
<dbReference type="AlphaFoldDB" id="A0AB73PH12"/>
<reference evidence="2 3" key="1">
    <citation type="submission" date="2017-05" db="EMBL/GenBank/DDBJ databases">
        <authorList>
            <person name="Lin X.B."/>
            <person name="Stothard P."/>
            <person name="Tasseva G."/>
            <person name="Walter J."/>
        </authorList>
    </citation>
    <scope>NUCLEOTIDE SEQUENCE [LARGE SCALE GENOMIC DNA]</scope>
    <source>
        <strain evidence="2 3">105n</strain>
    </source>
</reference>
<organism evidence="2 3">
    <name type="scientific">Limosilactobacillus reuteri</name>
    <name type="common">Lactobacillus reuteri</name>
    <dbReference type="NCBI Taxonomy" id="1598"/>
    <lineage>
        <taxon>Bacteria</taxon>
        <taxon>Bacillati</taxon>
        <taxon>Bacillota</taxon>
        <taxon>Bacilli</taxon>
        <taxon>Lactobacillales</taxon>
        <taxon>Lactobacillaceae</taxon>
        <taxon>Limosilactobacillus</taxon>
    </lineage>
</organism>
<feature type="transmembrane region" description="Helical" evidence="1">
    <location>
        <begin position="84"/>
        <end position="108"/>
    </location>
</feature>
<keyword evidence="1" id="KW-0472">Membrane</keyword>
<proteinExistence type="predicted"/>
<reference evidence="2 3" key="2">
    <citation type="submission" date="2017-09" db="EMBL/GenBank/DDBJ databases">
        <title>Tripartite evolution among Lactobacillus johnsonii, Lactobacillus taiwanensis, Lactobacillus reuteri and their rodent host.</title>
        <authorList>
            <person name="Wang T."/>
            <person name="Knowles S."/>
            <person name="Cheng C."/>
        </authorList>
    </citation>
    <scope>NUCLEOTIDE SEQUENCE [LARGE SCALE GENOMIC DNA]</scope>
    <source>
        <strain evidence="2 3">105n</strain>
    </source>
</reference>
<evidence type="ECO:0000256" key="1">
    <source>
        <dbReference type="SAM" id="Phobius"/>
    </source>
</evidence>
<comment type="caution">
    <text evidence="2">The sequence shown here is derived from an EMBL/GenBank/DDBJ whole genome shotgun (WGS) entry which is preliminary data.</text>
</comment>
<name>A0AB73PH12_LIMRT</name>
<feature type="transmembrane region" description="Helical" evidence="1">
    <location>
        <begin position="40"/>
        <end position="57"/>
    </location>
</feature>
<protein>
    <submittedName>
        <fullName evidence="2">Uncharacterized protein</fullName>
    </submittedName>
</protein>
<accession>A0AB73PH12</accession>